<dbReference type="InterPro" id="IPR038987">
    <property type="entry name" value="MoeA-like"/>
</dbReference>
<dbReference type="SUPFAM" id="SSF53218">
    <property type="entry name" value="Molybdenum cofactor biosynthesis proteins"/>
    <property type="match status" value="1"/>
</dbReference>
<dbReference type="FunFam" id="3.40.980.10:FF:000004">
    <property type="entry name" value="Molybdopterin molybdenumtransferase"/>
    <property type="match status" value="1"/>
</dbReference>
<dbReference type="NCBIfam" id="TIGR00177">
    <property type="entry name" value="molyb_syn"/>
    <property type="match status" value="1"/>
</dbReference>
<organism evidence="13 14">
    <name type="scientific">Oxalobacter vibrioformis</name>
    <dbReference type="NCBI Taxonomy" id="933080"/>
    <lineage>
        <taxon>Bacteria</taxon>
        <taxon>Pseudomonadati</taxon>
        <taxon>Pseudomonadota</taxon>
        <taxon>Betaproteobacteria</taxon>
        <taxon>Burkholderiales</taxon>
        <taxon>Oxalobacteraceae</taxon>
        <taxon>Oxalobacter</taxon>
    </lineage>
</organism>
<evidence type="ECO:0000256" key="7">
    <source>
        <dbReference type="ARBA" id="ARBA00022723"/>
    </source>
</evidence>
<dbReference type="SUPFAM" id="SSF63882">
    <property type="entry name" value="MoeA N-terminal region -like"/>
    <property type="match status" value="1"/>
</dbReference>
<evidence type="ECO:0000259" key="12">
    <source>
        <dbReference type="SMART" id="SM00852"/>
    </source>
</evidence>
<evidence type="ECO:0000313" key="13">
    <source>
        <dbReference type="EMBL" id="WAW10306.1"/>
    </source>
</evidence>
<dbReference type="GO" id="GO:0005829">
    <property type="term" value="C:cytosol"/>
    <property type="evidence" value="ECO:0007669"/>
    <property type="project" value="TreeGrafter"/>
</dbReference>
<evidence type="ECO:0000256" key="6">
    <source>
        <dbReference type="ARBA" id="ARBA00022679"/>
    </source>
</evidence>
<dbReference type="GO" id="GO:0006777">
    <property type="term" value="P:Mo-molybdopterin cofactor biosynthetic process"/>
    <property type="evidence" value="ECO:0007669"/>
    <property type="project" value="UniProtKB-UniRule"/>
</dbReference>
<evidence type="ECO:0000256" key="10">
    <source>
        <dbReference type="ARBA" id="ARBA00047317"/>
    </source>
</evidence>
<feature type="domain" description="MoaB/Mog" evidence="12">
    <location>
        <begin position="175"/>
        <end position="322"/>
    </location>
</feature>
<dbReference type="Gene3D" id="3.90.105.10">
    <property type="entry name" value="Molybdopterin biosynthesis moea protein, domain 2"/>
    <property type="match status" value="1"/>
</dbReference>
<dbReference type="CDD" id="cd00887">
    <property type="entry name" value="MoeA"/>
    <property type="match status" value="1"/>
</dbReference>
<dbReference type="Pfam" id="PF00994">
    <property type="entry name" value="MoCF_biosynth"/>
    <property type="match status" value="1"/>
</dbReference>
<accession>A0A9E9P4N7</accession>
<evidence type="ECO:0000256" key="8">
    <source>
        <dbReference type="ARBA" id="ARBA00022842"/>
    </source>
</evidence>
<dbReference type="InterPro" id="IPR036135">
    <property type="entry name" value="MoeA_linker/N_sf"/>
</dbReference>
<dbReference type="PANTHER" id="PTHR10192:SF5">
    <property type="entry name" value="GEPHYRIN"/>
    <property type="match status" value="1"/>
</dbReference>
<keyword evidence="7 11" id="KW-0479">Metal-binding</keyword>
<evidence type="ECO:0000256" key="9">
    <source>
        <dbReference type="ARBA" id="ARBA00023150"/>
    </source>
</evidence>
<dbReference type="PANTHER" id="PTHR10192">
    <property type="entry name" value="MOLYBDOPTERIN BIOSYNTHESIS PROTEIN"/>
    <property type="match status" value="1"/>
</dbReference>
<comment type="pathway">
    <text evidence="3 11">Cofactor biosynthesis; molybdopterin biosynthesis.</text>
</comment>
<keyword evidence="5 11" id="KW-0500">Molybdenum</keyword>
<dbReference type="SMART" id="SM00852">
    <property type="entry name" value="MoCF_biosynth"/>
    <property type="match status" value="1"/>
</dbReference>
<proteinExistence type="inferred from homology"/>
<dbReference type="InterPro" id="IPR036688">
    <property type="entry name" value="MoeA_C_domain_IV_sf"/>
</dbReference>
<dbReference type="Gene3D" id="2.40.340.10">
    <property type="entry name" value="MoeA, C-terminal, domain IV"/>
    <property type="match status" value="1"/>
</dbReference>
<name>A0A9E9P4N7_9BURK</name>
<dbReference type="AlphaFoldDB" id="A0A9E9P4N7"/>
<evidence type="ECO:0000256" key="3">
    <source>
        <dbReference type="ARBA" id="ARBA00005046"/>
    </source>
</evidence>
<keyword evidence="9 11" id="KW-0501">Molybdenum cofactor biosynthesis</keyword>
<evidence type="ECO:0000256" key="4">
    <source>
        <dbReference type="ARBA" id="ARBA00010763"/>
    </source>
</evidence>
<gene>
    <name evidence="13" type="ORF">NB640_01165</name>
</gene>
<dbReference type="EMBL" id="CP098242">
    <property type="protein sequence ID" value="WAW10306.1"/>
    <property type="molecule type" value="Genomic_DNA"/>
</dbReference>
<evidence type="ECO:0000256" key="1">
    <source>
        <dbReference type="ARBA" id="ARBA00001946"/>
    </source>
</evidence>
<dbReference type="InterPro" id="IPR036425">
    <property type="entry name" value="MoaB/Mog-like_dom_sf"/>
</dbReference>
<dbReference type="Gene3D" id="3.40.980.10">
    <property type="entry name" value="MoaB/Mog-like domain"/>
    <property type="match status" value="1"/>
</dbReference>
<evidence type="ECO:0000256" key="11">
    <source>
        <dbReference type="RuleBase" id="RU365090"/>
    </source>
</evidence>
<dbReference type="Gene3D" id="2.170.190.11">
    <property type="entry name" value="Molybdopterin biosynthesis moea protein, domain 3"/>
    <property type="match status" value="1"/>
</dbReference>
<dbReference type="RefSeq" id="WP_269309316.1">
    <property type="nucleotide sequence ID" value="NZ_CP098242.1"/>
</dbReference>
<sequence length="408" mass="44789">MLSTDEALARLMDAVPPALEGEVVKTHNANGRVLAEDIFSRINVPNADNSSMDGYAVRAEDCASGDASLKITQRIQAGTTGKLLRKGEAARIFTGAPVPEGADAIVIQENCESDGKTVTVRHIPKPGEWIRKTGESIKKEDRVLEKGTRLKAQHLGLAGSVGYLDLPVVRRPRVAFFSTGNEIVMPGEFLRPGHVYNSNRYLLRALLENFGCIVTDYGNVPDELFSTRKALLDTVDRHDLILASGGMSVGEEDHVREAVEAHGKITLWQIAVKPGKPMAYGEIIRTKKNKSAYKLTPFIGLPGNPVSSFVTFLIFVRPFLLRMMGVQDVKPLAVRMRADFSMGKAEERNEFLRARINDENGLELFENQGSGVLSSVTWSDGLIDNPPGNLIKKGDMVRFLPLIGLMHL</sequence>
<keyword evidence="14" id="KW-1185">Reference proteome</keyword>
<evidence type="ECO:0000256" key="5">
    <source>
        <dbReference type="ARBA" id="ARBA00022505"/>
    </source>
</evidence>
<comment type="cofactor">
    <cofactor evidence="1 11">
        <name>Mg(2+)</name>
        <dbReference type="ChEBI" id="CHEBI:18420"/>
    </cofactor>
</comment>
<dbReference type="Pfam" id="PF03454">
    <property type="entry name" value="MoeA_C"/>
    <property type="match status" value="1"/>
</dbReference>
<dbReference type="InterPro" id="IPR001453">
    <property type="entry name" value="MoaB/Mog_dom"/>
</dbReference>
<dbReference type="SUPFAM" id="SSF63867">
    <property type="entry name" value="MoeA C-terminal domain-like"/>
    <property type="match status" value="1"/>
</dbReference>
<comment type="catalytic activity">
    <reaction evidence="10">
        <text>adenylyl-molybdopterin + molybdate = Mo-molybdopterin + AMP + H(+)</text>
        <dbReference type="Rhea" id="RHEA:35047"/>
        <dbReference type="ChEBI" id="CHEBI:15378"/>
        <dbReference type="ChEBI" id="CHEBI:36264"/>
        <dbReference type="ChEBI" id="CHEBI:62727"/>
        <dbReference type="ChEBI" id="CHEBI:71302"/>
        <dbReference type="ChEBI" id="CHEBI:456215"/>
        <dbReference type="EC" id="2.10.1.1"/>
    </reaction>
</comment>
<keyword evidence="8 11" id="KW-0460">Magnesium</keyword>
<protein>
    <recommendedName>
        <fullName evidence="11">Molybdopterin molybdenumtransferase</fullName>
        <ecNumber evidence="11">2.10.1.1</ecNumber>
    </recommendedName>
</protein>
<dbReference type="EC" id="2.10.1.1" evidence="11"/>
<comment type="similarity">
    <text evidence="4 11">Belongs to the MoeA family.</text>
</comment>
<keyword evidence="6 11" id="KW-0808">Transferase</keyword>
<comment type="function">
    <text evidence="2 11">Catalyzes the insertion of molybdate into adenylated molybdopterin with the concomitant release of AMP.</text>
</comment>
<dbReference type="Pfam" id="PF03453">
    <property type="entry name" value="MoeA_N"/>
    <property type="match status" value="1"/>
</dbReference>
<dbReference type="GO" id="GO:0061599">
    <property type="term" value="F:molybdopterin molybdotransferase activity"/>
    <property type="evidence" value="ECO:0007669"/>
    <property type="project" value="UniProtKB-UniRule"/>
</dbReference>
<reference evidence="13" key="1">
    <citation type="journal article" date="2022" name="Front. Microbiol.">
        <title>New perspectives on an old grouping: The genomic and phenotypic variability of Oxalobacter formigenes and the implications for calcium oxalate stone prevention.</title>
        <authorList>
            <person name="Chmiel J.A."/>
            <person name="Carr C."/>
            <person name="Stuivenberg G.A."/>
            <person name="Venema R."/>
            <person name="Chanyi R.M."/>
            <person name="Al K.F."/>
            <person name="Giguere D."/>
            <person name="Say H."/>
            <person name="Akouris P.P."/>
            <person name="Dominguez Romero S.A."/>
            <person name="Kwong A."/>
            <person name="Tai V."/>
            <person name="Koval S.F."/>
            <person name="Razvi H."/>
            <person name="Bjazevic J."/>
            <person name="Burton J.P."/>
        </authorList>
    </citation>
    <scope>NUCLEOTIDE SEQUENCE</scope>
    <source>
        <strain evidence="13">WoOx3</strain>
    </source>
</reference>
<dbReference type="NCBIfam" id="NF045515">
    <property type="entry name" value="Glp_gephyrin"/>
    <property type="match status" value="1"/>
</dbReference>
<dbReference type="InterPro" id="IPR005111">
    <property type="entry name" value="MoeA_C_domain_IV"/>
</dbReference>
<dbReference type="GO" id="GO:0046872">
    <property type="term" value="F:metal ion binding"/>
    <property type="evidence" value="ECO:0007669"/>
    <property type="project" value="UniProtKB-UniRule"/>
</dbReference>
<evidence type="ECO:0000313" key="14">
    <source>
        <dbReference type="Proteomes" id="UP001156215"/>
    </source>
</evidence>
<dbReference type="KEGG" id="ovb:NB640_01165"/>
<evidence type="ECO:0000256" key="2">
    <source>
        <dbReference type="ARBA" id="ARBA00002901"/>
    </source>
</evidence>
<dbReference type="Proteomes" id="UP001156215">
    <property type="component" value="Chromosome"/>
</dbReference>
<dbReference type="InterPro" id="IPR005110">
    <property type="entry name" value="MoeA_linker/N"/>
</dbReference>